<accession>V9DJS4</accession>
<proteinExistence type="predicted"/>
<dbReference type="OrthoDB" id="3553547at2759"/>
<gene>
    <name evidence="2" type="ORF">G647_09797</name>
</gene>
<dbReference type="AlphaFoldDB" id="V9DJS4"/>
<dbReference type="HOGENOM" id="CLU_490884_0_0_1"/>
<dbReference type="GeneID" id="19988290"/>
<dbReference type="VEuPathDB" id="FungiDB:G647_09797"/>
<dbReference type="EMBL" id="KI635850">
    <property type="protein sequence ID" value="ETI27115.1"/>
    <property type="molecule type" value="Genomic_DNA"/>
</dbReference>
<feature type="region of interest" description="Disordered" evidence="1">
    <location>
        <begin position="1"/>
        <end position="108"/>
    </location>
</feature>
<organism evidence="2">
    <name type="scientific">Cladophialophora carrionii CBS 160.54</name>
    <dbReference type="NCBI Taxonomy" id="1279043"/>
    <lineage>
        <taxon>Eukaryota</taxon>
        <taxon>Fungi</taxon>
        <taxon>Dikarya</taxon>
        <taxon>Ascomycota</taxon>
        <taxon>Pezizomycotina</taxon>
        <taxon>Eurotiomycetes</taxon>
        <taxon>Chaetothyriomycetidae</taxon>
        <taxon>Chaetothyriales</taxon>
        <taxon>Herpotrichiellaceae</taxon>
        <taxon>Cladophialophora</taxon>
    </lineage>
</organism>
<reference evidence="2" key="1">
    <citation type="submission" date="2013-03" db="EMBL/GenBank/DDBJ databases">
        <title>The Genome Sequence of Cladophialophora carrionii CBS 160.54.</title>
        <authorList>
            <consortium name="The Broad Institute Genomics Platform"/>
            <person name="Cuomo C."/>
            <person name="de Hoog S."/>
            <person name="Gorbushina A."/>
            <person name="Walker B."/>
            <person name="Young S.K."/>
            <person name="Zeng Q."/>
            <person name="Gargeya S."/>
            <person name="Fitzgerald M."/>
            <person name="Haas B."/>
            <person name="Abouelleil A."/>
            <person name="Allen A.W."/>
            <person name="Alvarado L."/>
            <person name="Arachchi H.M."/>
            <person name="Berlin A.M."/>
            <person name="Chapman S.B."/>
            <person name="Gainer-Dewar J."/>
            <person name="Goldberg J."/>
            <person name="Griggs A."/>
            <person name="Gujja S."/>
            <person name="Hansen M."/>
            <person name="Howarth C."/>
            <person name="Imamovic A."/>
            <person name="Ireland A."/>
            <person name="Larimer J."/>
            <person name="McCowan C."/>
            <person name="Murphy C."/>
            <person name="Pearson M."/>
            <person name="Poon T.W."/>
            <person name="Priest M."/>
            <person name="Roberts A."/>
            <person name="Saif S."/>
            <person name="Shea T."/>
            <person name="Sisk P."/>
            <person name="Sykes S."/>
            <person name="Wortman J."/>
            <person name="Nusbaum C."/>
            <person name="Birren B."/>
        </authorList>
    </citation>
    <scope>NUCLEOTIDE SEQUENCE [LARGE SCALE GENOMIC DNA]</scope>
    <source>
        <strain evidence="2">CBS 160.54</strain>
    </source>
</reference>
<feature type="compositionally biased region" description="Low complexity" evidence="1">
    <location>
        <begin position="29"/>
        <end position="39"/>
    </location>
</feature>
<evidence type="ECO:0000313" key="2">
    <source>
        <dbReference type="EMBL" id="ETI27115.1"/>
    </source>
</evidence>
<dbReference type="Proteomes" id="UP000030678">
    <property type="component" value="Unassembled WGS sequence"/>
</dbReference>
<name>V9DJS4_9EURO</name>
<protein>
    <submittedName>
        <fullName evidence="2">Uncharacterized protein</fullName>
    </submittedName>
</protein>
<evidence type="ECO:0000256" key="1">
    <source>
        <dbReference type="SAM" id="MobiDB-lite"/>
    </source>
</evidence>
<sequence>MSWFPCLHPTCSEQPDGSGPYGKTQLPTSESSVESAASHASKEHDPAPEAAESSAWSLVPRTGADEPPELEEATLSETKTSVPRKASFGDDVQSQHNVTRRPESHRVNPSRDAYVSAFEVVRATNQRVLDQVFELNSTRGPLLKQIESLLRALDEFVRHITDHTGPPDVSDDLATKVQVLQQQLDTLRNGQFASLQADEARHKAIEDDIIQSLHRSGTYLDNLLRSTPASPNLNHETSPDLRQDPAIVGNGLQEQSTDVLRYLTQLGDVDALQEKLSDLYTERAQLLEEQKSKAKLGVRLDDDSLAFLQSSEREAGELVEQLEYARLVLEALKQLTDDPDAQSLSNDDSPVSEVDEDSAGLRLLEDSFTAESLPAAPTESDKQLVVRQRLEAHDNDFKFILESADDAALGTALFINAWMLKRLLHLPRTLDRLISIVEQLHPEADLERLERTFLTYWFNDGSATDFATKRSLADQQTMRANTLSRYFEPKSIASDTAVPGSSPLLQLGPSVRTSEIIEQAIRFQGLRSSQVSEA</sequence>
<dbReference type="RefSeq" id="XP_008724012.1">
    <property type="nucleotide sequence ID" value="XM_008725790.1"/>
</dbReference>